<dbReference type="InterPro" id="IPR033939">
    <property type="entry name" value="BCAT_family"/>
</dbReference>
<dbReference type="GO" id="GO:0052656">
    <property type="term" value="F:L-isoleucine-2-oxoglutarate transaminase activity"/>
    <property type="evidence" value="ECO:0007669"/>
    <property type="project" value="RHEA"/>
</dbReference>
<dbReference type="SUPFAM" id="SSF56752">
    <property type="entry name" value="D-aminoacid aminotransferase-like PLP-dependent enzymes"/>
    <property type="match status" value="1"/>
</dbReference>
<evidence type="ECO:0000256" key="15">
    <source>
        <dbReference type="RuleBase" id="RU004106"/>
    </source>
</evidence>
<evidence type="ECO:0000256" key="17">
    <source>
        <dbReference type="RuleBase" id="RU364094"/>
    </source>
</evidence>
<dbReference type="FunFam" id="3.20.10.10:FF:000001">
    <property type="entry name" value="Branched-chain-amino-acid aminotransferase"/>
    <property type="match status" value="1"/>
</dbReference>
<proteinExistence type="inferred from homology"/>
<dbReference type="Gene3D" id="3.30.470.10">
    <property type="match status" value="1"/>
</dbReference>
<dbReference type="OrthoDB" id="9805628at2"/>
<gene>
    <name evidence="17" type="primary">ilvE</name>
    <name evidence="18" type="ordered locus">Acid_5573</name>
</gene>
<dbReference type="PANTHER" id="PTHR42743">
    <property type="entry name" value="AMINO-ACID AMINOTRANSFERASE"/>
    <property type="match status" value="1"/>
</dbReference>
<keyword evidence="8 17" id="KW-0028">Amino-acid biosynthesis</keyword>
<comment type="catalytic activity">
    <reaction evidence="14 17">
        <text>L-leucine + 2-oxoglutarate = 4-methyl-2-oxopentanoate + L-glutamate</text>
        <dbReference type="Rhea" id="RHEA:18321"/>
        <dbReference type="ChEBI" id="CHEBI:16810"/>
        <dbReference type="ChEBI" id="CHEBI:17865"/>
        <dbReference type="ChEBI" id="CHEBI:29985"/>
        <dbReference type="ChEBI" id="CHEBI:57427"/>
        <dbReference type="EC" id="2.6.1.42"/>
    </reaction>
</comment>
<dbReference type="AlphaFoldDB" id="Q01UZ5"/>
<reference evidence="18" key="1">
    <citation type="submission" date="2006-10" db="EMBL/GenBank/DDBJ databases">
        <title>Complete sequence of Solibacter usitatus Ellin6076.</title>
        <authorList>
            <consortium name="US DOE Joint Genome Institute"/>
            <person name="Copeland A."/>
            <person name="Lucas S."/>
            <person name="Lapidus A."/>
            <person name="Barry K."/>
            <person name="Detter J.C."/>
            <person name="Glavina del Rio T."/>
            <person name="Hammon N."/>
            <person name="Israni S."/>
            <person name="Dalin E."/>
            <person name="Tice H."/>
            <person name="Pitluck S."/>
            <person name="Thompson L.S."/>
            <person name="Brettin T."/>
            <person name="Bruce D."/>
            <person name="Han C."/>
            <person name="Tapia R."/>
            <person name="Gilna P."/>
            <person name="Schmutz J."/>
            <person name="Larimer F."/>
            <person name="Land M."/>
            <person name="Hauser L."/>
            <person name="Kyrpides N."/>
            <person name="Mikhailova N."/>
            <person name="Janssen P.H."/>
            <person name="Kuske C.R."/>
            <person name="Richardson P."/>
        </authorList>
    </citation>
    <scope>NUCLEOTIDE SEQUENCE</scope>
    <source>
        <strain evidence="18">Ellin6076</strain>
    </source>
</reference>
<keyword evidence="9 17" id="KW-0808">Transferase</keyword>
<evidence type="ECO:0000256" key="11">
    <source>
        <dbReference type="ARBA" id="ARBA00023304"/>
    </source>
</evidence>
<dbReference type="EMBL" id="CP000473">
    <property type="protein sequence ID" value="ABJ86520.1"/>
    <property type="molecule type" value="Genomic_DNA"/>
</dbReference>
<comment type="pathway">
    <text evidence="4 17">Amino-acid biosynthesis; L-valine biosynthesis; L-valine from pyruvate: step 4/4.</text>
</comment>
<dbReference type="InterPro" id="IPR050571">
    <property type="entry name" value="Class-IV_PLP-Dep_Aminotrnsfr"/>
</dbReference>
<dbReference type="KEGG" id="sus:Acid_5573"/>
<dbReference type="InterPro" id="IPR036038">
    <property type="entry name" value="Aminotransferase-like"/>
</dbReference>
<dbReference type="PROSITE" id="PS00770">
    <property type="entry name" value="AA_TRANSFER_CLASS_4"/>
    <property type="match status" value="1"/>
</dbReference>
<evidence type="ECO:0000256" key="9">
    <source>
        <dbReference type="ARBA" id="ARBA00022679"/>
    </source>
</evidence>
<evidence type="ECO:0000256" key="5">
    <source>
        <dbReference type="ARBA" id="ARBA00005072"/>
    </source>
</evidence>
<comment type="function">
    <text evidence="2 17">Acts on leucine, isoleucine and valine.</text>
</comment>
<dbReference type="GO" id="GO:0009099">
    <property type="term" value="P:L-valine biosynthetic process"/>
    <property type="evidence" value="ECO:0007669"/>
    <property type="project" value="UniProtKB-UniPathway"/>
</dbReference>
<dbReference type="CDD" id="cd01557">
    <property type="entry name" value="BCAT_beta_family"/>
    <property type="match status" value="1"/>
</dbReference>
<evidence type="ECO:0000313" key="18">
    <source>
        <dbReference type="EMBL" id="ABJ86520.1"/>
    </source>
</evidence>
<evidence type="ECO:0000256" key="3">
    <source>
        <dbReference type="ARBA" id="ARBA00004824"/>
    </source>
</evidence>
<dbReference type="InParanoid" id="Q01UZ5"/>
<comment type="pathway">
    <text evidence="3 17">Amino-acid biosynthesis; L-isoleucine biosynthesis; L-isoleucine from 2-oxobutanoate: step 4/4.</text>
</comment>
<evidence type="ECO:0000256" key="4">
    <source>
        <dbReference type="ARBA" id="ARBA00004931"/>
    </source>
</evidence>
<dbReference type="GO" id="GO:0052655">
    <property type="term" value="F:L-valine-2-oxoglutarate transaminase activity"/>
    <property type="evidence" value="ECO:0007669"/>
    <property type="project" value="RHEA"/>
</dbReference>
<dbReference type="GO" id="GO:0052654">
    <property type="term" value="F:L-leucine-2-oxoglutarate transaminase activity"/>
    <property type="evidence" value="ECO:0007669"/>
    <property type="project" value="RHEA"/>
</dbReference>
<dbReference type="EC" id="2.6.1.42" evidence="17"/>
<evidence type="ECO:0000256" key="12">
    <source>
        <dbReference type="ARBA" id="ARBA00048212"/>
    </source>
</evidence>
<dbReference type="GO" id="GO:0009098">
    <property type="term" value="P:L-leucine biosynthetic process"/>
    <property type="evidence" value="ECO:0007669"/>
    <property type="project" value="UniProtKB-UniPathway"/>
</dbReference>
<dbReference type="UniPathway" id="UPA00048">
    <property type="reaction ID" value="UER00073"/>
</dbReference>
<keyword evidence="7 17" id="KW-0032">Aminotransferase</keyword>
<evidence type="ECO:0000256" key="10">
    <source>
        <dbReference type="ARBA" id="ARBA00022898"/>
    </source>
</evidence>
<dbReference type="InterPro" id="IPR001544">
    <property type="entry name" value="Aminotrans_IV"/>
</dbReference>
<dbReference type="UniPathway" id="UPA00047">
    <property type="reaction ID" value="UER00058"/>
</dbReference>
<dbReference type="PANTHER" id="PTHR42743:SF11">
    <property type="entry name" value="AMINODEOXYCHORISMATE LYASE"/>
    <property type="match status" value="1"/>
</dbReference>
<comment type="catalytic activity">
    <reaction evidence="12 17">
        <text>L-valine + 2-oxoglutarate = 3-methyl-2-oxobutanoate + L-glutamate</text>
        <dbReference type="Rhea" id="RHEA:24813"/>
        <dbReference type="ChEBI" id="CHEBI:11851"/>
        <dbReference type="ChEBI" id="CHEBI:16810"/>
        <dbReference type="ChEBI" id="CHEBI:29985"/>
        <dbReference type="ChEBI" id="CHEBI:57762"/>
        <dbReference type="EC" id="2.6.1.42"/>
    </reaction>
</comment>
<dbReference type="InterPro" id="IPR043131">
    <property type="entry name" value="BCAT-like_N"/>
</dbReference>
<evidence type="ECO:0000256" key="13">
    <source>
        <dbReference type="ARBA" id="ARBA00048798"/>
    </source>
</evidence>
<dbReference type="NCBIfam" id="NF005146">
    <property type="entry name" value="PRK06606.1"/>
    <property type="match status" value="1"/>
</dbReference>
<protein>
    <recommendedName>
        <fullName evidence="17">Branched-chain-amino-acid aminotransferase</fullName>
        <shortName evidence="17">BCAT</shortName>
        <ecNumber evidence="17">2.6.1.42</ecNumber>
    </recommendedName>
</protein>
<name>Q01UZ5_SOLUE</name>
<dbReference type="UniPathway" id="UPA00049">
    <property type="reaction ID" value="UER00062"/>
</dbReference>
<dbReference type="InterPro" id="IPR005785">
    <property type="entry name" value="B_amino_transI"/>
</dbReference>
<evidence type="ECO:0000256" key="1">
    <source>
        <dbReference type="ARBA" id="ARBA00001933"/>
    </source>
</evidence>
<dbReference type="InterPro" id="IPR043132">
    <property type="entry name" value="BCAT-like_C"/>
</dbReference>
<dbReference type="eggNOG" id="COG0115">
    <property type="taxonomic scope" value="Bacteria"/>
</dbReference>
<dbReference type="STRING" id="234267.Acid_5573"/>
<evidence type="ECO:0000256" key="14">
    <source>
        <dbReference type="ARBA" id="ARBA00049229"/>
    </source>
</evidence>
<evidence type="ECO:0000256" key="8">
    <source>
        <dbReference type="ARBA" id="ARBA00022605"/>
    </source>
</evidence>
<dbReference type="FunCoup" id="Q01UZ5">
    <property type="interactions" value="500"/>
</dbReference>
<accession>Q01UZ5</accession>
<dbReference type="Pfam" id="PF01063">
    <property type="entry name" value="Aminotran_4"/>
    <property type="match status" value="1"/>
</dbReference>
<evidence type="ECO:0000256" key="7">
    <source>
        <dbReference type="ARBA" id="ARBA00022576"/>
    </source>
</evidence>
<dbReference type="InterPro" id="IPR018300">
    <property type="entry name" value="Aminotrans_IV_CS"/>
</dbReference>
<evidence type="ECO:0000256" key="6">
    <source>
        <dbReference type="ARBA" id="ARBA00009320"/>
    </source>
</evidence>
<comment type="pathway">
    <text evidence="5 17">Amino-acid biosynthesis; L-leucine biosynthesis; L-leucine from 3-methyl-2-oxobutanoate: step 4/4.</text>
</comment>
<dbReference type="GO" id="GO:0005829">
    <property type="term" value="C:cytosol"/>
    <property type="evidence" value="ECO:0007669"/>
    <property type="project" value="TreeGrafter"/>
</dbReference>
<comment type="catalytic activity">
    <reaction evidence="13 17">
        <text>L-isoleucine + 2-oxoglutarate = (S)-3-methyl-2-oxopentanoate + L-glutamate</text>
        <dbReference type="Rhea" id="RHEA:24801"/>
        <dbReference type="ChEBI" id="CHEBI:16810"/>
        <dbReference type="ChEBI" id="CHEBI:29985"/>
        <dbReference type="ChEBI" id="CHEBI:35146"/>
        <dbReference type="ChEBI" id="CHEBI:58045"/>
        <dbReference type="EC" id="2.6.1.42"/>
    </reaction>
</comment>
<evidence type="ECO:0000256" key="16">
    <source>
        <dbReference type="RuleBase" id="RU004516"/>
    </source>
</evidence>
<comment type="similarity">
    <text evidence="6 15">Belongs to the class-IV pyridoxal-phosphate-dependent aminotransferase family.</text>
</comment>
<organism evidence="18">
    <name type="scientific">Solibacter usitatus (strain Ellin6076)</name>
    <dbReference type="NCBI Taxonomy" id="234267"/>
    <lineage>
        <taxon>Bacteria</taxon>
        <taxon>Pseudomonadati</taxon>
        <taxon>Acidobacteriota</taxon>
        <taxon>Terriglobia</taxon>
        <taxon>Bryobacterales</taxon>
        <taxon>Solibacteraceae</taxon>
        <taxon>Candidatus Solibacter</taxon>
    </lineage>
</organism>
<keyword evidence="10 16" id="KW-0663">Pyridoxal phosphate</keyword>
<comment type="cofactor">
    <cofactor evidence="1 16">
        <name>pyridoxal 5'-phosphate</name>
        <dbReference type="ChEBI" id="CHEBI:597326"/>
    </cofactor>
</comment>
<dbReference type="Gene3D" id="3.20.10.10">
    <property type="entry name" value="D-amino Acid Aminotransferase, subunit A, domain 2"/>
    <property type="match status" value="1"/>
</dbReference>
<evidence type="ECO:0000256" key="2">
    <source>
        <dbReference type="ARBA" id="ARBA00003109"/>
    </source>
</evidence>
<keyword evidence="11 17" id="KW-0100">Branched-chain amino acid biosynthesis</keyword>
<dbReference type="HOGENOM" id="CLU_020844_3_1_0"/>
<sequence>MLTPTEKIWHNGRLIAWQEATIHVLSHVVSYGSSVFEGIRCYSTPSGPAVFRLREHVRRMTDSAKIYRMDNLGFSAAELADAMLEVVRVNKMDACYIRPIVMRGYGDIGVNGMKNPIDVYIACWSWGKYLGEEALAEGVDVCVSSWNRMAPNTLPALAKAGANYMNSQLMKMEAITNGYAEGIALDVTGYVSEGSGENIFLVRDGKIHTPPLGASVLPGITRDAILTLARDAGIPVVETIIPRELLYIADEVFFSGTAAEITPIRSIDRITIGNGRRGPIAEQLQKEFFGVINGTKKDTYGWLSHVHAAANA</sequence>
<dbReference type="GO" id="GO:0009097">
    <property type="term" value="P:isoleucine biosynthetic process"/>
    <property type="evidence" value="ECO:0007669"/>
    <property type="project" value="UniProtKB-UniPathway"/>
</dbReference>
<dbReference type="NCBIfam" id="TIGR01122">
    <property type="entry name" value="ilvE_I"/>
    <property type="match status" value="1"/>
</dbReference>